<dbReference type="PANTHER" id="PTHR22911:SF6">
    <property type="entry name" value="SOLUTE CARRIER FAMILY 35 MEMBER G1"/>
    <property type="match status" value="1"/>
</dbReference>
<dbReference type="PANTHER" id="PTHR22911">
    <property type="entry name" value="ACYL-MALONYL CONDENSING ENZYME-RELATED"/>
    <property type="match status" value="1"/>
</dbReference>
<feature type="transmembrane region" description="Helical" evidence="5">
    <location>
        <begin position="83"/>
        <end position="102"/>
    </location>
</feature>
<dbReference type="Gene3D" id="1.10.3730.20">
    <property type="match status" value="1"/>
</dbReference>
<gene>
    <name evidence="7" type="ORF">EDC34_104130</name>
</gene>
<dbReference type="EMBL" id="SMAP01000004">
    <property type="protein sequence ID" value="TCT24443.1"/>
    <property type="molecule type" value="Genomic_DNA"/>
</dbReference>
<keyword evidence="3 5" id="KW-1133">Transmembrane helix</keyword>
<dbReference type="Pfam" id="PF00892">
    <property type="entry name" value="EamA"/>
    <property type="match status" value="2"/>
</dbReference>
<sequence>MSAPRNAHARAALLMLGSTLGFGLMAIFIRLASQSIPTWEVAFFRNSFGFLALLPMLVLPVLRQPRPAAAFAARVHTRHLPRYLVRTAIGIASMFCGFWAIAHLPLAQAISLAYSSPIFVTIAAIVMLGERVRARRWTAVALGFLGVLVIVRPWSHAFSLGTLVAVAAAVLSALVAIQIKQLSRVDEADTIVFWTYALWVPMSLLPSLLDWHWPTGIAWLWLAATGAMGTVGQLLWTRALKLGDVSALTPISFMQLPVVSLAGWLLFGETVDAATLVGAGIILGSTFYIAHREAQLARQQRTSAPSEAVEPGV</sequence>
<feature type="domain" description="EamA" evidence="6">
    <location>
        <begin position="11"/>
        <end position="151"/>
    </location>
</feature>
<evidence type="ECO:0000256" key="3">
    <source>
        <dbReference type="ARBA" id="ARBA00022989"/>
    </source>
</evidence>
<evidence type="ECO:0000313" key="8">
    <source>
        <dbReference type="Proteomes" id="UP000295414"/>
    </source>
</evidence>
<feature type="transmembrane region" description="Helical" evidence="5">
    <location>
        <begin position="191"/>
        <end position="211"/>
    </location>
</feature>
<feature type="transmembrane region" description="Helical" evidence="5">
    <location>
        <begin position="160"/>
        <end position="179"/>
    </location>
</feature>
<evidence type="ECO:0000259" key="6">
    <source>
        <dbReference type="Pfam" id="PF00892"/>
    </source>
</evidence>
<proteinExistence type="predicted"/>
<feature type="transmembrane region" description="Helical" evidence="5">
    <location>
        <begin position="248"/>
        <end position="267"/>
    </location>
</feature>
<dbReference type="AlphaFoldDB" id="A0A4R3NBA4"/>
<evidence type="ECO:0000256" key="2">
    <source>
        <dbReference type="ARBA" id="ARBA00022692"/>
    </source>
</evidence>
<feature type="transmembrane region" description="Helical" evidence="5">
    <location>
        <begin position="136"/>
        <end position="154"/>
    </location>
</feature>
<organism evidence="7 8">
    <name type="scientific">Thermomonas haemolytica</name>
    <dbReference type="NCBI Taxonomy" id="141949"/>
    <lineage>
        <taxon>Bacteria</taxon>
        <taxon>Pseudomonadati</taxon>
        <taxon>Pseudomonadota</taxon>
        <taxon>Gammaproteobacteria</taxon>
        <taxon>Lysobacterales</taxon>
        <taxon>Lysobacteraceae</taxon>
        <taxon>Thermomonas</taxon>
    </lineage>
</organism>
<feature type="transmembrane region" description="Helical" evidence="5">
    <location>
        <begin position="217"/>
        <end position="236"/>
    </location>
</feature>
<comment type="subcellular location">
    <subcellularLocation>
        <location evidence="1">Membrane</location>
        <topology evidence="1">Multi-pass membrane protein</topology>
    </subcellularLocation>
</comment>
<dbReference type="InterPro" id="IPR037185">
    <property type="entry name" value="EmrE-like"/>
</dbReference>
<dbReference type="InterPro" id="IPR000620">
    <property type="entry name" value="EamA_dom"/>
</dbReference>
<keyword evidence="4 5" id="KW-0472">Membrane</keyword>
<reference evidence="7 8" key="1">
    <citation type="submission" date="2019-03" db="EMBL/GenBank/DDBJ databases">
        <title>Genomic Encyclopedia of Type Strains, Phase IV (KMG-IV): sequencing the most valuable type-strain genomes for metagenomic binning, comparative biology and taxonomic classification.</title>
        <authorList>
            <person name="Goeker M."/>
        </authorList>
    </citation>
    <scope>NUCLEOTIDE SEQUENCE [LARGE SCALE GENOMIC DNA]</scope>
    <source>
        <strain evidence="7 8">DSM 13605</strain>
    </source>
</reference>
<feature type="domain" description="EamA" evidence="6">
    <location>
        <begin position="160"/>
        <end position="289"/>
    </location>
</feature>
<evidence type="ECO:0000313" key="7">
    <source>
        <dbReference type="EMBL" id="TCT24443.1"/>
    </source>
</evidence>
<evidence type="ECO:0000256" key="5">
    <source>
        <dbReference type="SAM" id="Phobius"/>
    </source>
</evidence>
<evidence type="ECO:0000256" key="1">
    <source>
        <dbReference type="ARBA" id="ARBA00004141"/>
    </source>
</evidence>
<keyword evidence="8" id="KW-1185">Reference proteome</keyword>
<dbReference type="SUPFAM" id="SSF103481">
    <property type="entry name" value="Multidrug resistance efflux transporter EmrE"/>
    <property type="match status" value="2"/>
</dbReference>
<accession>A0A4R3NBA4</accession>
<comment type="caution">
    <text evidence="7">The sequence shown here is derived from an EMBL/GenBank/DDBJ whole genome shotgun (WGS) entry which is preliminary data.</text>
</comment>
<feature type="transmembrane region" description="Helical" evidence="5">
    <location>
        <begin position="108"/>
        <end position="129"/>
    </location>
</feature>
<protein>
    <submittedName>
        <fullName evidence="7">EamA domain-containing membrane protein RarD</fullName>
    </submittedName>
</protein>
<feature type="transmembrane region" description="Helical" evidence="5">
    <location>
        <begin position="12"/>
        <end position="31"/>
    </location>
</feature>
<feature type="transmembrane region" description="Helical" evidence="5">
    <location>
        <begin position="43"/>
        <end position="62"/>
    </location>
</feature>
<keyword evidence="2 5" id="KW-0812">Transmembrane</keyword>
<dbReference type="GO" id="GO:0016020">
    <property type="term" value="C:membrane"/>
    <property type="evidence" value="ECO:0007669"/>
    <property type="project" value="UniProtKB-SubCell"/>
</dbReference>
<feature type="transmembrane region" description="Helical" evidence="5">
    <location>
        <begin position="273"/>
        <end position="291"/>
    </location>
</feature>
<name>A0A4R3NBA4_9GAMM</name>
<evidence type="ECO:0000256" key="4">
    <source>
        <dbReference type="ARBA" id="ARBA00023136"/>
    </source>
</evidence>
<dbReference type="Proteomes" id="UP000295414">
    <property type="component" value="Unassembled WGS sequence"/>
</dbReference>